<evidence type="ECO:0000313" key="2">
    <source>
        <dbReference type="EMBL" id="SNR87613.1"/>
    </source>
</evidence>
<keyword evidence="1" id="KW-0732">Signal</keyword>
<dbReference type="AlphaFoldDB" id="A0A238ZY86"/>
<accession>A0A238ZY86</accession>
<proteinExistence type="predicted"/>
<protein>
    <submittedName>
        <fullName evidence="2">Uncharacterized protein</fullName>
    </submittedName>
</protein>
<sequence>MKSTFRVLILSLIVFVIHAAGSQVMAAEMCRSQHATSVQMLQQDMLSVRNQDVPRRYKDIEGRRLARSDSVAGYQAPALVDKGICRYTLSVFNKNTVRM</sequence>
<reference evidence="3" key="1">
    <citation type="submission" date="2017-06" db="EMBL/GenBank/DDBJ databases">
        <authorList>
            <person name="Varghese N."/>
            <person name="Submissions S."/>
        </authorList>
    </citation>
    <scope>NUCLEOTIDE SEQUENCE [LARGE SCALE GENOMIC DNA]</scope>
    <source>
        <strain evidence="3">Ca-68</strain>
    </source>
</reference>
<evidence type="ECO:0000256" key="1">
    <source>
        <dbReference type="SAM" id="SignalP"/>
    </source>
</evidence>
<name>A0A238ZY86_9PROT</name>
<feature type="chain" id="PRO_5012285936" evidence="1">
    <location>
        <begin position="27"/>
        <end position="99"/>
    </location>
</feature>
<dbReference type="EMBL" id="FZOA01000006">
    <property type="protein sequence ID" value="SNR87613.1"/>
    <property type="molecule type" value="Genomic_DNA"/>
</dbReference>
<dbReference type="Proteomes" id="UP000198305">
    <property type="component" value="Unassembled WGS sequence"/>
</dbReference>
<evidence type="ECO:0000313" key="3">
    <source>
        <dbReference type="Proteomes" id="UP000198305"/>
    </source>
</evidence>
<gene>
    <name evidence="2" type="ORF">SAMN05192560_1525</name>
</gene>
<dbReference type="RefSeq" id="WP_089375636.1">
    <property type="nucleotide sequence ID" value="NZ_FZOA01000006.1"/>
</dbReference>
<keyword evidence="3" id="KW-1185">Reference proteome</keyword>
<organism evidence="2 3">
    <name type="scientific">Methylobacillus rhizosphaerae</name>
    <dbReference type="NCBI Taxonomy" id="551994"/>
    <lineage>
        <taxon>Bacteria</taxon>
        <taxon>Pseudomonadati</taxon>
        <taxon>Pseudomonadota</taxon>
        <taxon>Betaproteobacteria</taxon>
        <taxon>Nitrosomonadales</taxon>
        <taxon>Methylophilaceae</taxon>
        <taxon>Methylobacillus</taxon>
    </lineage>
</organism>
<feature type="signal peptide" evidence="1">
    <location>
        <begin position="1"/>
        <end position="26"/>
    </location>
</feature>